<accession>A0A843AC89</accession>
<dbReference type="AlphaFoldDB" id="A0A843AC89"/>
<dbReference type="EMBL" id="JADIIN010000021">
    <property type="protein sequence ID" value="MBF4468294.1"/>
    <property type="molecule type" value="Genomic_DNA"/>
</dbReference>
<dbReference type="PROSITE" id="PS00156">
    <property type="entry name" value="OMPDECASE"/>
    <property type="match status" value="1"/>
</dbReference>
<keyword evidence="2 5" id="KW-0210">Decarboxylase</keyword>
<dbReference type="CDD" id="cd04725">
    <property type="entry name" value="OMP_decarboxylase_like"/>
    <property type="match status" value="1"/>
</dbReference>
<dbReference type="EC" id="4.1.1.23" evidence="5"/>
<evidence type="ECO:0000313" key="10">
    <source>
        <dbReference type="EMBL" id="MBF4468294.1"/>
    </source>
</evidence>
<dbReference type="InterPro" id="IPR011060">
    <property type="entry name" value="RibuloseP-bd_barrel"/>
</dbReference>
<comment type="similarity">
    <text evidence="5">Belongs to the OMP decarboxylase family. Type 1 subfamily.</text>
</comment>
<dbReference type="InterPro" id="IPR018089">
    <property type="entry name" value="OMPdecase_AS"/>
</dbReference>
<feature type="binding site" evidence="5 7">
    <location>
        <position position="194"/>
    </location>
    <ligand>
        <name>substrate</name>
    </ligand>
</feature>
<feature type="active site" description="For OMPdecase activity" evidence="6">
    <location>
        <position position="67"/>
    </location>
</feature>
<organism evidence="10 11">
    <name type="scientific">Methanobrevibacter arboriphilus</name>
    <dbReference type="NCBI Taxonomy" id="39441"/>
    <lineage>
        <taxon>Archaea</taxon>
        <taxon>Methanobacteriati</taxon>
        <taxon>Methanobacteriota</taxon>
        <taxon>Methanomada group</taxon>
        <taxon>Methanobacteria</taxon>
        <taxon>Methanobacteriales</taxon>
        <taxon>Methanobacteriaceae</taxon>
        <taxon>Methanobrevibacter</taxon>
    </lineage>
</organism>
<evidence type="ECO:0000256" key="6">
    <source>
        <dbReference type="PIRSR" id="PIRSR614732-1"/>
    </source>
</evidence>
<comment type="caution">
    <text evidence="10">The sequence shown here is derived from an EMBL/GenBank/DDBJ whole genome shotgun (WGS) entry which is preliminary data.</text>
</comment>
<dbReference type="PANTHER" id="PTHR32119:SF2">
    <property type="entry name" value="OROTIDINE 5'-PHOSPHATE DECARBOXYLASE"/>
    <property type="match status" value="1"/>
</dbReference>
<dbReference type="InterPro" id="IPR014732">
    <property type="entry name" value="OMPdecase"/>
</dbReference>
<feature type="binding site" evidence="5 7">
    <location>
        <position position="34"/>
    </location>
    <ligand>
        <name>substrate</name>
    </ligand>
</feature>
<evidence type="ECO:0000256" key="1">
    <source>
        <dbReference type="ARBA" id="ARBA00004861"/>
    </source>
</evidence>
<dbReference type="UniPathway" id="UPA00070">
    <property type="reaction ID" value="UER00120"/>
</dbReference>
<evidence type="ECO:0000256" key="5">
    <source>
        <dbReference type="HAMAP-Rule" id="MF_01200"/>
    </source>
</evidence>
<reference evidence="10" key="1">
    <citation type="submission" date="2020-10" db="EMBL/GenBank/DDBJ databases">
        <title>Dehalococcoides mccartyi of a TCE/Cr reducing biochatode.</title>
        <authorList>
            <person name="Matturro B."/>
        </authorList>
    </citation>
    <scope>NUCLEOTIDE SEQUENCE</scope>
    <source>
        <strain evidence="10">Bin4</strain>
    </source>
</reference>
<name>A0A843AC89_METAZ</name>
<dbReference type="Gene3D" id="3.20.20.70">
    <property type="entry name" value="Aldolase class I"/>
    <property type="match status" value="1"/>
</dbReference>
<dbReference type="NCBIfam" id="NF010386">
    <property type="entry name" value="PRK13813.1"/>
    <property type="match status" value="1"/>
</dbReference>
<gene>
    <name evidence="5 10" type="primary">pyrF</name>
    <name evidence="10" type="ORF">ISP01_02705</name>
</gene>
<dbReference type="Proteomes" id="UP000658733">
    <property type="component" value="Unassembled WGS sequence"/>
</dbReference>
<evidence type="ECO:0000256" key="3">
    <source>
        <dbReference type="ARBA" id="ARBA00022975"/>
    </source>
</evidence>
<feature type="binding site" evidence="5 7">
    <location>
        <position position="119"/>
    </location>
    <ligand>
        <name>substrate</name>
    </ligand>
</feature>
<feature type="binding site" evidence="5 7">
    <location>
        <position position="12"/>
    </location>
    <ligand>
        <name>substrate</name>
    </ligand>
</feature>
<dbReference type="PANTHER" id="PTHR32119">
    <property type="entry name" value="OROTIDINE 5'-PHOSPHATE DECARBOXYLASE"/>
    <property type="match status" value="1"/>
</dbReference>
<evidence type="ECO:0000256" key="7">
    <source>
        <dbReference type="PIRSR" id="PIRSR614732-2"/>
    </source>
</evidence>
<dbReference type="GO" id="GO:0006207">
    <property type="term" value="P:'de novo' pyrimidine nucleobase biosynthetic process"/>
    <property type="evidence" value="ECO:0007669"/>
    <property type="project" value="InterPro"/>
</dbReference>
<proteinExistence type="inferred from homology"/>
<feature type="binding site" evidence="5">
    <location>
        <begin position="62"/>
        <end position="71"/>
    </location>
    <ligand>
        <name>substrate</name>
    </ligand>
</feature>
<dbReference type="InterPro" id="IPR013785">
    <property type="entry name" value="Aldolase_TIM"/>
</dbReference>
<feature type="active site" description="For OMPdecase activity" evidence="6">
    <location>
        <position position="62"/>
    </location>
</feature>
<evidence type="ECO:0000256" key="4">
    <source>
        <dbReference type="ARBA" id="ARBA00023239"/>
    </source>
</evidence>
<comment type="catalytic activity">
    <reaction evidence="5 8">
        <text>orotidine 5'-phosphate + H(+) = UMP + CO2</text>
        <dbReference type="Rhea" id="RHEA:11596"/>
        <dbReference type="ChEBI" id="CHEBI:15378"/>
        <dbReference type="ChEBI" id="CHEBI:16526"/>
        <dbReference type="ChEBI" id="CHEBI:57538"/>
        <dbReference type="ChEBI" id="CHEBI:57865"/>
        <dbReference type="EC" id="4.1.1.23"/>
    </reaction>
</comment>
<evidence type="ECO:0000256" key="2">
    <source>
        <dbReference type="ARBA" id="ARBA00022793"/>
    </source>
</evidence>
<keyword evidence="4 5" id="KW-0456">Lyase</keyword>
<feature type="domain" description="Orotidine 5'-phosphate decarboxylase" evidence="9">
    <location>
        <begin position="6"/>
        <end position="210"/>
    </location>
</feature>
<comment type="subunit">
    <text evidence="5">Homodimer.</text>
</comment>
<evidence type="ECO:0000313" key="11">
    <source>
        <dbReference type="Proteomes" id="UP000658733"/>
    </source>
</evidence>
<dbReference type="SMART" id="SM00934">
    <property type="entry name" value="OMPdecase"/>
    <property type="match status" value="1"/>
</dbReference>
<dbReference type="InterPro" id="IPR047595">
    <property type="entry name" value="OMPdecase_arc"/>
</dbReference>
<dbReference type="NCBIfam" id="TIGR01740">
    <property type="entry name" value="pyrF"/>
    <property type="match status" value="1"/>
</dbReference>
<dbReference type="GO" id="GO:0044205">
    <property type="term" value="P:'de novo' UMP biosynthetic process"/>
    <property type="evidence" value="ECO:0007669"/>
    <property type="project" value="UniProtKB-UniRule"/>
</dbReference>
<dbReference type="SUPFAM" id="SSF51366">
    <property type="entry name" value="Ribulose-phoshate binding barrel"/>
    <property type="match status" value="1"/>
</dbReference>
<protein>
    <recommendedName>
        <fullName evidence="5">Orotidine 5'-phosphate decarboxylase</fullName>
        <ecNumber evidence="5">4.1.1.23</ecNumber>
    </recommendedName>
    <alternativeName>
        <fullName evidence="5">OMP decarboxylase</fullName>
        <shortName evidence="5">OMPDCase</shortName>
        <shortName evidence="5">OMPdecase</shortName>
    </alternativeName>
</protein>
<dbReference type="RefSeq" id="WP_278522046.1">
    <property type="nucleotide sequence ID" value="NZ_JADIIN010000021.1"/>
</dbReference>
<comment type="function">
    <text evidence="5">Catalyzes the decarboxylation of orotidine 5'-monophosphate (OMP) to uridine 5'-monophosphate (UMP).</text>
</comment>
<dbReference type="GO" id="GO:0005829">
    <property type="term" value="C:cytosol"/>
    <property type="evidence" value="ECO:0007669"/>
    <property type="project" value="TreeGrafter"/>
</dbReference>
<feature type="binding site" evidence="5">
    <location>
        <begin position="172"/>
        <end position="182"/>
    </location>
    <ligand>
        <name>substrate</name>
    </ligand>
</feature>
<evidence type="ECO:0000256" key="8">
    <source>
        <dbReference type="RuleBase" id="RU000512"/>
    </source>
</evidence>
<dbReference type="Pfam" id="PF00215">
    <property type="entry name" value="OMPdecase"/>
    <property type="match status" value="1"/>
</dbReference>
<keyword evidence="3 5" id="KW-0665">Pyrimidine biosynthesis</keyword>
<feature type="binding site" evidence="5 7">
    <location>
        <position position="195"/>
    </location>
    <ligand>
        <name>substrate</name>
    </ligand>
</feature>
<evidence type="ECO:0000259" key="9">
    <source>
        <dbReference type="SMART" id="SM00934"/>
    </source>
</evidence>
<comment type="pathway">
    <text evidence="1 5 8">Pyrimidine metabolism; UMP biosynthesis via de novo pathway; UMP from orotate: step 2/2.</text>
</comment>
<feature type="active site" description="For OMPdecase activity" evidence="6">
    <location>
        <position position="64"/>
    </location>
</feature>
<feature type="active site" description="Proton donor" evidence="5">
    <location>
        <position position="64"/>
    </location>
</feature>
<dbReference type="InterPro" id="IPR001754">
    <property type="entry name" value="OMPdeCOase_dom"/>
</dbReference>
<sequence>MNIKNNIILAMDLMDILEAYEVVEEISDYINTIKIGYPLTLAEGLKSIGIFKDNFDFNIICDYKVADIPETNSKIADLTFNAGADAIITHGFVGEDSVKACLDVASNYNGDVFLLTEMSHPGAQMFLQGVADDIAKMGLEMGIKNYVAPSTRLNRLSEIRNIVGKNSFIISPGVGTQGGDPKDTLEYADALIIGRSIYASNNPNEAIESILNSLK</sequence>
<dbReference type="GO" id="GO:0004590">
    <property type="term" value="F:orotidine-5'-phosphate decarboxylase activity"/>
    <property type="evidence" value="ECO:0007669"/>
    <property type="project" value="UniProtKB-UniRule"/>
</dbReference>
<dbReference type="HAMAP" id="MF_01200_A">
    <property type="entry name" value="OMPdecase_type1_A"/>
    <property type="match status" value="1"/>
</dbReference>